<proteinExistence type="predicted"/>
<name>A0ACB0J846_TRIPR</name>
<evidence type="ECO:0000313" key="2">
    <source>
        <dbReference type="Proteomes" id="UP001177021"/>
    </source>
</evidence>
<protein>
    <submittedName>
        <fullName evidence="1">Uncharacterized protein</fullName>
    </submittedName>
</protein>
<dbReference type="EMBL" id="CASHSV030000024">
    <property type="protein sequence ID" value="CAJ2639662.1"/>
    <property type="molecule type" value="Genomic_DNA"/>
</dbReference>
<reference evidence="1" key="1">
    <citation type="submission" date="2023-10" db="EMBL/GenBank/DDBJ databases">
        <authorList>
            <person name="Rodriguez Cubillos JULIANA M."/>
            <person name="De Vega J."/>
        </authorList>
    </citation>
    <scope>NUCLEOTIDE SEQUENCE</scope>
</reference>
<comment type="caution">
    <text evidence="1">The sequence shown here is derived from an EMBL/GenBank/DDBJ whole genome shotgun (WGS) entry which is preliminary data.</text>
</comment>
<accession>A0ACB0J846</accession>
<keyword evidence="2" id="KW-1185">Reference proteome</keyword>
<organism evidence="1 2">
    <name type="scientific">Trifolium pratense</name>
    <name type="common">Red clover</name>
    <dbReference type="NCBI Taxonomy" id="57577"/>
    <lineage>
        <taxon>Eukaryota</taxon>
        <taxon>Viridiplantae</taxon>
        <taxon>Streptophyta</taxon>
        <taxon>Embryophyta</taxon>
        <taxon>Tracheophyta</taxon>
        <taxon>Spermatophyta</taxon>
        <taxon>Magnoliopsida</taxon>
        <taxon>eudicotyledons</taxon>
        <taxon>Gunneridae</taxon>
        <taxon>Pentapetalae</taxon>
        <taxon>rosids</taxon>
        <taxon>fabids</taxon>
        <taxon>Fabales</taxon>
        <taxon>Fabaceae</taxon>
        <taxon>Papilionoideae</taxon>
        <taxon>50 kb inversion clade</taxon>
        <taxon>NPAAA clade</taxon>
        <taxon>Hologalegina</taxon>
        <taxon>IRL clade</taxon>
        <taxon>Trifolieae</taxon>
        <taxon>Trifolium</taxon>
    </lineage>
</organism>
<dbReference type="Proteomes" id="UP001177021">
    <property type="component" value="Unassembled WGS sequence"/>
</dbReference>
<evidence type="ECO:0000313" key="1">
    <source>
        <dbReference type="EMBL" id="CAJ2639662.1"/>
    </source>
</evidence>
<gene>
    <name evidence="1" type="ORF">MILVUS5_LOCUS9652</name>
</gene>
<sequence length="1439" mass="164240">MADQSDFLKPSIPKFDGFYDHWAMLMENLLRSKEYWSLIEDGVTVAPPNATAEQIRLANASKITDMKVKNYLFHSIDREILETILSKETSKEIWDSMRLKYKGSSKVKRAQLQASKREFEVLEMREDETVAEYFARTMAIANKMTSQGERMEQVTIVEKVLRSMTERFNYVTCSIEESNDVTNLSIDALQSSLIVHEQKMKSKHTSHEEQALKVANGGRGRGRSSSSRGRGRGRINKESVECYKCHKLGHYKNECPSWEESAKYAAFDDEDEMLLMAKTNCEQFENERWFLDSGCSNHMVGNKSWLYEFDESYRDTVKLGDDSRMNVMGKGNVKLNINGRTHVITEVYYIPGLKTNLLSIGQIQQKNVTIIFKNDTCKLYHDDRGLLFVSHMSANRMYTLNAAVITPKCLKVSKEDLSQLWHDRYAHLSIKGLNILAKKDMVKGLPSLDEVNERCVDCLTGKQHREAIPKQAVWRAGKVLELIHSDICGPINPTSNEGNRYFITFTDDFSRKTWVYFLKEKSSALDTFKNFKALVENESGCTIQCLRTDSGGEFLSNAFNEFCSNQGIKRQLTTAYTPQLNGVSERKNRTIMNMVRSMLAGRNVPKMFWPEAVKWATYVMNRSPTLSVKDVTLEEAWSGNKPSVHHFRVFGCLAFVHIPDSQRTKLDNKSISCIHLGISDESKGYKLYDPLKKKIIISRDVIFEEKKGWEWNKPSREKNSEVTSDDIEDETSEPVTENEMELNVDSDSDMSIATNPIQTPNESDDEVALPPRNRRPPASHSDYVSGNELDDEDLHNLAIYSPADDPKNYAEAAKFDVWRTAMNQEIEAIKNNDTWELTTLPDGSNAIGVKWIYKTKYNEKGEIEKHKARLVAKGYSQKLGVDYNEVFAPVARWDTIRSILALAAKERWSVFQLDVKSAFLHGELVEDIYVEQPLGYQKGGNNKVYKLKKALYGLKQAPRAWYNKIESYFNFEKFEKCSHEHTLFVKYGKDGKILIVSLYVDDLICTGNDMDMIHEFKESMKRKFAMTDLGRMKYFLGVEVIQSKAGIFINQNKYAAEILKRFGMENCNEVCSPIVPGSKLVKDENGTATDAREYKQMVGCLMYLLATRPDLAYSVCLVARFMDRPTELHVTAIKRILRYLKGTLADGIMYSHNPNENELIGWSDSDYAGDLDDRKSTSGYVFMLGTGAISWSSKKQPIVTLSTTEAEYVAASLCACQCIWLRNILSHLGIGQGKTSLIYCDNSSSIKLSKNPIMHGRCKHIDVRFHFLRNLAKEGIVELKHCTTQEQLADLMTKPLKLDTFQKLRSKLGMMALQKDDVIYNVMPISYAYPVDNTNQVRPSTSKRKRRTTKGSSEREKLRSKGTRVDKVSPSTSKRKRGSVEPPLSDVWEVKETPRPDGTRVDKEILGKEKEEAENMQINVEDFLEEAHYNLTSPSRCLN</sequence>